<proteinExistence type="predicted"/>
<evidence type="ECO:0000313" key="1">
    <source>
        <dbReference type="EMBL" id="KAK6351595.1"/>
    </source>
</evidence>
<comment type="caution">
    <text evidence="1">The sequence shown here is derived from an EMBL/GenBank/DDBJ whole genome shotgun (WGS) entry which is preliminary data.</text>
</comment>
<gene>
    <name evidence="1" type="ORF">TWF718_004752</name>
</gene>
<name>A0AAN8RF90_9PEZI</name>
<protein>
    <recommendedName>
        <fullName evidence="3">F-box domain-containing protein</fullName>
    </recommendedName>
</protein>
<keyword evidence="2" id="KW-1185">Reference proteome</keyword>
<dbReference type="AlphaFoldDB" id="A0AAN8RF90"/>
<dbReference type="EMBL" id="JAVHNR010000002">
    <property type="protein sequence ID" value="KAK6351595.1"/>
    <property type="molecule type" value="Genomic_DNA"/>
</dbReference>
<evidence type="ECO:0008006" key="3">
    <source>
        <dbReference type="Google" id="ProtNLM"/>
    </source>
</evidence>
<reference evidence="1 2" key="1">
    <citation type="submission" date="2019-10" db="EMBL/GenBank/DDBJ databases">
        <authorList>
            <person name="Palmer J.M."/>
        </authorList>
    </citation>
    <scope>NUCLEOTIDE SEQUENCE [LARGE SCALE GENOMIC DNA]</scope>
    <source>
        <strain evidence="1 2">TWF718</strain>
    </source>
</reference>
<accession>A0AAN8RF90</accession>
<evidence type="ECO:0000313" key="2">
    <source>
        <dbReference type="Proteomes" id="UP001313282"/>
    </source>
</evidence>
<dbReference type="Proteomes" id="UP001313282">
    <property type="component" value="Unassembled WGS sequence"/>
</dbReference>
<organism evidence="1 2">
    <name type="scientific">Orbilia javanica</name>
    <dbReference type="NCBI Taxonomy" id="47235"/>
    <lineage>
        <taxon>Eukaryota</taxon>
        <taxon>Fungi</taxon>
        <taxon>Dikarya</taxon>
        <taxon>Ascomycota</taxon>
        <taxon>Pezizomycotina</taxon>
        <taxon>Orbiliomycetes</taxon>
        <taxon>Orbiliales</taxon>
        <taxon>Orbiliaceae</taxon>
        <taxon>Orbilia</taxon>
    </lineage>
</organism>
<sequence length="234" mass="26988">MHRLFNIIELVEKILVIHASGDDESRKHVIYSCRRVSKSWDDLISRSPVIRNLTWQYTLYNPGGRIDEHTPFTSLERYISEKWRLLQMHINHIMQLGGDSQEPFHQESKRIVSMYFKPDTDPRQTTHIFQADSKIQFLQVTVYGYDEGSSVKLFKGKLQGKDNITIGEFDKIIHDALTVNGHDLRGLSTKICIQLSWKPPLPGIPNEKNPNIPPKPYSVRVIVVQIAGGRIYPI</sequence>